<protein>
    <submittedName>
        <fullName evidence="1">Uncharacterized protein</fullName>
    </submittedName>
</protein>
<accession>A0ABY0TT41</accession>
<keyword evidence="2" id="KW-1185">Reference proteome</keyword>
<evidence type="ECO:0000313" key="1">
    <source>
        <dbReference type="EMBL" id="SDR34233.1"/>
    </source>
</evidence>
<dbReference type="EMBL" id="FNKM01000002">
    <property type="protein sequence ID" value="SDR34233.1"/>
    <property type="molecule type" value="Genomic_DNA"/>
</dbReference>
<gene>
    <name evidence="1" type="ORF">SAMN04490186_5358</name>
</gene>
<comment type="caution">
    <text evidence="1">The sequence shown here is derived from an EMBL/GenBank/DDBJ whole genome shotgun (WGS) entry which is preliminary data.</text>
</comment>
<evidence type="ECO:0000313" key="2">
    <source>
        <dbReference type="Proteomes" id="UP000198740"/>
    </source>
</evidence>
<organism evidence="1 2">
    <name type="scientific">Pseudomonas grimontii</name>
    <dbReference type="NCBI Taxonomy" id="129847"/>
    <lineage>
        <taxon>Bacteria</taxon>
        <taxon>Pseudomonadati</taxon>
        <taxon>Pseudomonadota</taxon>
        <taxon>Gammaproteobacteria</taxon>
        <taxon>Pseudomonadales</taxon>
        <taxon>Pseudomonadaceae</taxon>
        <taxon>Pseudomonas</taxon>
    </lineage>
</organism>
<proteinExistence type="predicted"/>
<dbReference type="Proteomes" id="UP000198740">
    <property type="component" value="Unassembled WGS sequence"/>
</dbReference>
<sequence length="266" mass="29749">MVFPFFKRFFNSVLVSNNTGPCMFIRKCILAEESHAPRQPVKELLSALHESFGANLGSSIDTPNTPILDSIDLNSRIISSFKLALLNDNKYDAHKSGCAEVLDEVFSDFAIAMYLNSIGLIVPARMSTRRALELGLSAVYMWDMPHEYWGWRKRDQDLSFSAMVTHLNSSGYLEYMAQLKGPSANACFCDQANFQALYRILSNTVHGKIADLPALAPERFSTITNGLAEHLELIVRTQNAVVCLLFGRFSELEAAIHSILPQIQRP</sequence>
<name>A0ABY0TT41_9PSED</name>
<reference evidence="1 2" key="1">
    <citation type="submission" date="2016-10" db="EMBL/GenBank/DDBJ databases">
        <authorList>
            <person name="Varghese N."/>
            <person name="Submissions S."/>
        </authorList>
    </citation>
    <scope>NUCLEOTIDE SEQUENCE [LARGE SCALE GENOMIC DNA]</scope>
    <source>
        <strain evidence="1 2">BS2976</strain>
    </source>
</reference>